<evidence type="ECO:0000313" key="5">
    <source>
        <dbReference type="Proteomes" id="UP001220064"/>
    </source>
</evidence>
<feature type="compositionally biased region" description="Basic and acidic residues" evidence="1">
    <location>
        <begin position="243"/>
        <end position="265"/>
    </location>
</feature>
<evidence type="ECO:0000259" key="2">
    <source>
        <dbReference type="Pfam" id="PF10081"/>
    </source>
</evidence>
<evidence type="ECO:0000256" key="1">
    <source>
        <dbReference type="SAM" id="MobiDB-lite"/>
    </source>
</evidence>
<feature type="domain" description="Alpha/beta-hydrolase N-terminal" evidence="3">
    <location>
        <begin position="62"/>
        <end position="272"/>
    </location>
</feature>
<evidence type="ECO:0000313" key="4">
    <source>
        <dbReference type="EMBL" id="WCZ33379.1"/>
    </source>
</evidence>
<gene>
    <name evidence="4" type="ORF">CMASS_09840</name>
</gene>
<protein>
    <recommendedName>
        <fullName evidence="6">Alpha/beta-hydrolase catalytic domain-containing protein</fullName>
    </recommendedName>
</protein>
<dbReference type="InterPro" id="IPR027788">
    <property type="entry name" value="Alpha/beta-hydrolase_N_dom"/>
</dbReference>
<dbReference type="Proteomes" id="UP001220064">
    <property type="component" value="Chromosome"/>
</dbReference>
<organism evidence="4 5">
    <name type="scientific">Corynebacterium massiliense DSM 45435</name>
    <dbReference type="NCBI Taxonomy" id="1121364"/>
    <lineage>
        <taxon>Bacteria</taxon>
        <taxon>Bacillati</taxon>
        <taxon>Actinomycetota</taxon>
        <taxon>Actinomycetes</taxon>
        <taxon>Mycobacteriales</taxon>
        <taxon>Corynebacteriaceae</taxon>
        <taxon>Corynebacterium</taxon>
    </lineage>
</organism>
<proteinExistence type="predicted"/>
<accession>A0ABY7U9K5</accession>
<dbReference type="SUPFAM" id="SSF53474">
    <property type="entry name" value="alpha/beta-Hydrolases"/>
    <property type="match status" value="1"/>
</dbReference>
<name>A0ABY7U9K5_9CORY</name>
<keyword evidence="5" id="KW-1185">Reference proteome</keyword>
<dbReference type="Pfam" id="PF10081">
    <property type="entry name" value="Abhydrolase_9"/>
    <property type="match status" value="1"/>
</dbReference>
<feature type="region of interest" description="Disordered" evidence="1">
    <location>
        <begin position="232"/>
        <end position="265"/>
    </location>
</feature>
<dbReference type="Pfam" id="PF15420">
    <property type="entry name" value="Abhydrolase_9_N"/>
    <property type="match status" value="1"/>
</dbReference>
<dbReference type="EMBL" id="CP063189">
    <property type="protein sequence ID" value="WCZ33379.1"/>
    <property type="molecule type" value="Genomic_DNA"/>
</dbReference>
<evidence type="ECO:0008006" key="6">
    <source>
        <dbReference type="Google" id="ProtNLM"/>
    </source>
</evidence>
<dbReference type="RefSeq" id="WP_022863486.1">
    <property type="nucleotide sequence ID" value="NZ_ATVG01000011.1"/>
</dbReference>
<dbReference type="InterPro" id="IPR027787">
    <property type="entry name" value="Alpha/beta-hydrolase_catalytic"/>
</dbReference>
<feature type="domain" description="Alpha/beta-hydrolase catalytic" evidence="2">
    <location>
        <begin position="290"/>
        <end position="577"/>
    </location>
</feature>
<sequence length="610" mass="67150">MAHLPRRAALRAASGALHAAKFGLEVLSDVTPVVRMTGRRRLPRNMSAGLLGAEVATWAAVSPSLLPRPWWVTAANVAIGQGFGHLVGSTAAFLTREVAANVDRQLPGHLTARNRRRAHFVLGAITVAATVRSISNQRTQAELVGKSHDRGPRQAVAATGLGVVGYGVLLLVGEGLQASVDQLSERLRRWMPPLLAWPLASAAIAGTGVLLSDKVLLRRIIHTTSAKAEKLNRAFVPGSPQPHEPERSGSPDSHEDWDTVGAKGRDYLSRGPRAAEIKKVMGLDEAREPIRLYAGFLAYETYREAAEQVLAEMDRTDAFSRRAVVIQMPSGTGWLNEYSVASYEFLTGGDCATVTLQYSYLQSVFAYVVDPQSPVEAAAELIRAVRERLDAMPADERPQLYLAGESLGAYAILDNFDDVDDLLAACDGAVLSGPPRMSTFTKRLRRDPGSLERVPIVDGGRHLRFASHPDHVRHDAFGRDFAHKWERPRVVIAQHPSDAIVWWDSHLLYRRPDWVHEPTPKALHNDTLTSLYWVPFISFWQIGLDQINTQDVPGGHGHNYFTEMFTYWAEVLGSQAVRDMSPELAHAMTRSICPAEGLAVPWSRRGGRKI</sequence>
<evidence type="ECO:0000259" key="3">
    <source>
        <dbReference type="Pfam" id="PF15420"/>
    </source>
</evidence>
<dbReference type="InterPro" id="IPR029058">
    <property type="entry name" value="AB_hydrolase_fold"/>
</dbReference>
<reference evidence="4 5" key="1">
    <citation type="submission" date="2020-10" db="EMBL/GenBank/DDBJ databases">
        <title>Complete genome sequence of Corynebacterium massiliense DSM 45435, type strain of Corynebacterium massiliense.</title>
        <authorList>
            <person name="Busche T."/>
            <person name="Kalinowski J."/>
            <person name="Ruckert C."/>
        </authorList>
    </citation>
    <scope>NUCLEOTIDE SEQUENCE [LARGE SCALE GENOMIC DNA]</scope>
    <source>
        <strain evidence="4 5">DSM 45435</strain>
    </source>
</reference>